<dbReference type="GO" id="GO:0008017">
    <property type="term" value="F:microtubule binding"/>
    <property type="evidence" value="ECO:0007669"/>
    <property type="project" value="InterPro"/>
</dbReference>
<dbReference type="InterPro" id="IPR027417">
    <property type="entry name" value="P-loop_NTPase"/>
</dbReference>
<dbReference type="EMBL" id="NEDP02004782">
    <property type="protein sequence ID" value="OWF44447.1"/>
    <property type="molecule type" value="Genomic_DNA"/>
</dbReference>
<evidence type="ECO:0000313" key="16">
    <source>
        <dbReference type="Proteomes" id="UP000242188"/>
    </source>
</evidence>
<evidence type="ECO:0000256" key="13">
    <source>
        <dbReference type="SAM" id="MobiDB-lite"/>
    </source>
</evidence>
<evidence type="ECO:0000256" key="3">
    <source>
        <dbReference type="ARBA" id="ARBA00022741"/>
    </source>
</evidence>
<dbReference type="FunFam" id="3.40.850.10:FF:000063">
    <property type="entry name" value="Kinesin-like protein"/>
    <property type="match status" value="1"/>
</dbReference>
<organism evidence="15 16">
    <name type="scientific">Mizuhopecten yessoensis</name>
    <name type="common">Japanese scallop</name>
    <name type="synonym">Patinopecten yessoensis</name>
    <dbReference type="NCBI Taxonomy" id="6573"/>
    <lineage>
        <taxon>Eukaryota</taxon>
        <taxon>Metazoa</taxon>
        <taxon>Spiralia</taxon>
        <taxon>Lophotrochozoa</taxon>
        <taxon>Mollusca</taxon>
        <taxon>Bivalvia</taxon>
        <taxon>Autobranchia</taxon>
        <taxon>Pteriomorphia</taxon>
        <taxon>Pectinida</taxon>
        <taxon>Pectinoidea</taxon>
        <taxon>Pectinidae</taxon>
        <taxon>Mizuhopecten</taxon>
    </lineage>
</organism>
<dbReference type="OrthoDB" id="3176171at2759"/>
<dbReference type="InterPro" id="IPR000253">
    <property type="entry name" value="FHA_dom"/>
</dbReference>
<evidence type="ECO:0000256" key="8">
    <source>
        <dbReference type="ARBA" id="ARBA00023175"/>
    </source>
</evidence>
<dbReference type="Pfam" id="PF00498">
    <property type="entry name" value="FHA"/>
    <property type="match status" value="1"/>
</dbReference>
<dbReference type="STRING" id="6573.A0A210Q6S6"/>
<dbReference type="Gene3D" id="2.60.200.20">
    <property type="match status" value="1"/>
</dbReference>
<dbReference type="SUPFAM" id="SSF49562">
    <property type="entry name" value="C2 domain (Calcium/lipid-binding domain, CaLB)"/>
    <property type="match status" value="1"/>
</dbReference>
<feature type="compositionally biased region" description="Polar residues" evidence="13">
    <location>
        <begin position="954"/>
        <end position="973"/>
    </location>
</feature>
<dbReference type="Pfam" id="PF12423">
    <property type="entry name" value="KIF1B"/>
    <property type="match status" value="1"/>
</dbReference>
<comment type="caution">
    <text evidence="15">The sequence shown here is derived from an EMBL/GenBank/DDBJ whole genome shotgun (WGS) entry which is preliminary data.</text>
</comment>
<evidence type="ECO:0000256" key="9">
    <source>
        <dbReference type="ARBA" id="ARBA00054688"/>
    </source>
</evidence>
<feature type="region of interest" description="Disordered" evidence="13">
    <location>
        <begin position="945"/>
        <end position="973"/>
    </location>
</feature>
<dbReference type="InterPro" id="IPR022140">
    <property type="entry name" value="Kinesin-like_KIF1-typ"/>
</dbReference>
<dbReference type="GO" id="GO:0031966">
    <property type="term" value="C:mitochondrial membrane"/>
    <property type="evidence" value="ECO:0007669"/>
    <property type="project" value="UniProtKB-SubCell"/>
</dbReference>
<dbReference type="PANTHER" id="PTHR47117">
    <property type="entry name" value="STAR-RELATED LIPID TRANSFER PROTEIN 9"/>
    <property type="match status" value="1"/>
</dbReference>
<dbReference type="CDD" id="cd22709">
    <property type="entry name" value="FHA_KIF28P"/>
    <property type="match status" value="1"/>
</dbReference>
<evidence type="ECO:0000256" key="1">
    <source>
        <dbReference type="ARBA" id="ARBA00004318"/>
    </source>
</evidence>
<evidence type="ECO:0000256" key="6">
    <source>
        <dbReference type="ARBA" id="ARBA00023128"/>
    </source>
</evidence>
<keyword evidence="8 11" id="KW-0505">Motor protein</keyword>
<dbReference type="InterPro" id="IPR036961">
    <property type="entry name" value="Kinesin_motor_dom_sf"/>
</dbReference>
<dbReference type="InterPro" id="IPR035892">
    <property type="entry name" value="C2_domain_sf"/>
</dbReference>
<dbReference type="Proteomes" id="UP000242188">
    <property type="component" value="Unassembled WGS sequence"/>
</dbReference>
<feature type="region of interest" description="Disordered" evidence="13">
    <location>
        <begin position="837"/>
        <end position="894"/>
    </location>
</feature>
<dbReference type="PRINTS" id="PR00380">
    <property type="entry name" value="KINESINHEAVY"/>
</dbReference>
<comment type="subcellular location">
    <subcellularLocation>
        <location evidence="1">Mitochondrion membrane</location>
        <topology evidence="1">Peripheral membrane protein</topology>
    </subcellularLocation>
</comment>
<dbReference type="SMART" id="SM00129">
    <property type="entry name" value="KISc"/>
    <property type="match status" value="1"/>
</dbReference>
<keyword evidence="7" id="KW-0472">Membrane</keyword>
<dbReference type="InterPro" id="IPR008984">
    <property type="entry name" value="SMAD_FHA_dom_sf"/>
</dbReference>
<feature type="binding site" evidence="11">
    <location>
        <begin position="78"/>
        <end position="85"/>
    </location>
    <ligand>
        <name>ATP</name>
        <dbReference type="ChEBI" id="CHEBI:30616"/>
    </ligand>
</feature>
<keyword evidence="16" id="KW-1185">Reference proteome</keyword>
<evidence type="ECO:0000256" key="10">
    <source>
        <dbReference type="ARBA" id="ARBA00079247"/>
    </source>
</evidence>
<feature type="domain" description="Kinesin motor" evidence="14">
    <location>
        <begin position="1"/>
        <end position="331"/>
    </location>
</feature>
<gene>
    <name evidence="15" type="ORF">KP79_PYT20467</name>
</gene>
<feature type="coiled-coil region" evidence="12">
    <location>
        <begin position="386"/>
        <end position="417"/>
    </location>
</feature>
<dbReference type="SUPFAM" id="SSF52540">
    <property type="entry name" value="P-loop containing nucleoside triphosphate hydrolases"/>
    <property type="match status" value="1"/>
</dbReference>
<comment type="similarity">
    <text evidence="11">Belongs to the TRAFAC class myosin-kinesin ATPase superfamily. Kinesin family.</text>
</comment>
<evidence type="ECO:0000256" key="2">
    <source>
        <dbReference type="ARBA" id="ARBA00022448"/>
    </source>
</evidence>
<proteinExistence type="inferred from homology"/>
<dbReference type="SUPFAM" id="SSF49879">
    <property type="entry name" value="SMAD/FHA domain"/>
    <property type="match status" value="1"/>
</dbReference>
<dbReference type="GO" id="GO:0003777">
    <property type="term" value="F:microtubule motor activity"/>
    <property type="evidence" value="ECO:0007669"/>
    <property type="project" value="InterPro"/>
</dbReference>
<evidence type="ECO:0000313" key="15">
    <source>
        <dbReference type="EMBL" id="OWF44447.1"/>
    </source>
</evidence>
<evidence type="ECO:0000256" key="5">
    <source>
        <dbReference type="ARBA" id="ARBA00023054"/>
    </source>
</evidence>
<keyword evidence="6" id="KW-0496">Mitochondrion</keyword>
<evidence type="ECO:0000256" key="4">
    <source>
        <dbReference type="ARBA" id="ARBA00022840"/>
    </source>
</evidence>
<reference evidence="15 16" key="1">
    <citation type="journal article" date="2017" name="Nat. Ecol. Evol.">
        <title>Scallop genome provides insights into evolution of bilaterian karyotype and development.</title>
        <authorList>
            <person name="Wang S."/>
            <person name="Zhang J."/>
            <person name="Jiao W."/>
            <person name="Li J."/>
            <person name="Xun X."/>
            <person name="Sun Y."/>
            <person name="Guo X."/>
            <person name="Huan P."/>
            <person name="Dong B."/>
            <person name="Zhang L."/>
            <person name="Hu X."/>
            <person name="Sun X."/>
            <person name="Wang J."/>
            <person name="Zhao C."/>
            <person name="Wang Y."/>
            <person name="Wang D."/>
            <person name="Huang X."/>
            <person name="Wang R."/>
            <person name="Lv J."/>
            <person name="Li Y."/>
            <person name="Zhang Z."/>
            <person name="Liu B."/>
            <person name="Lu W."/>
            <person name="Hui Y."/>
            <person name="Liang J."/>
            <person name="Zhou Z."/>
            <person name="Hou R."/>
            <person name="Li X."/>
            <person name="Liu Y."/>
            <person name="Li H."/>
            <person name="Ning X."/>
            <person name="Lin Y."/>
            <person name="Zhao L."/>
            <person name="Xing Q."/>
            <person name="Dou J."/>
            <person name="Li Y."/>
            <person name="Mao J."/>
            <person name="Guo H."/>
            <person name="Dou H."/>
            <person name="Li T."/>
            <person name="Mu C."/>
            <person name="Jiang W."/>
            <person name="Fu Q."/>
            <person name="Fu X."/>
            <person name="Miao Y."/>
            <person name="Liu J."/>
            <person name="Yu Q."/>
            <person name="Li R."/>
            <person name="Liao H."/>
            <person name="Li X."/>
            <person name="Kong Y."/>
            <person name="Jiang Z."/>
            <person name="Chourrout D."/>
            <person name="Li R."/>
            <person name="Bao Z."/>
        </authorList>
    </citation>
    <scope>NUCLEOTIDE SEQUENCE [LARGE SCALE GENOMIC DNA]</scope>
    <source>
        <strain evidence="15 16">PY_sf001</strain>
    </source>
</reference>
<keyword evidence="3 11" id="KW-0547">Nucleotide-binding</keyword>
<dbReference type="FunFam" id="2.60.200.20:FF:000034">
    <property type="entry name" value="kinesin-like protein KIF28P"/>
    <property type="match status" value="1"/>
</dbReference>
<dbReference type="Pfam" id="PF00225">
    <property type="entry name" value="Kinesin"/>
    <property type="match status" value="1"/>
</dbReference>
<dbReference type="AlphaFoldDB" id="A0A210Q6S6"/>
<feature type="compositionally biased region" description="Low complexity" evidence="13">
    <location>
        <begin position="846"/>
        <end position="860"/>
    </location>
</feature>
<dbReference type="GO" id="GO:0005524">
    <property type="term" value="F:ATP binding"/>
    <property type="evidence" value="ECO:0007669"/>
    <property type="project" value="UniProtKB-UniRule"/>
</dbReference>
<dbReference type="GO" id="GO:0007018">
    <property type="term" value="P:microtubule-based movement"/>
    <property type="evidence" value="ECO:0007669"/>
    <property type="project" value="InterPro"/>
</dbReference>
<evidence type="ECO:0000259" key="14">
    <source>
        <dbReference type="PROSITE" id="PS50067"/>
    </source>
</evidence>
<dbReference type="Gene3D" id="3.40.850.10">
    <property type="entry name" value="Kinesin motor domain"/>
    <property type="match status" value="1"/>
</dbReference>
<accession>A0A210Q6S6</accession>
<dbReference type="InterPro" id="IPR001752">
    <property type="entry name" value="Kinesin_motor_dom"/>
</dbReference>
<evidence type="ECO:0000256" key="7">
    <source>
        <dbReference type="ARBA" id="ARBA00023136"/>
    </source>
</evidence>
<name>A0A210Q6S6_MIZYE</name>
<evidence type="ECO:0000256" key="11">
    <source>
        <dbReference type="PROSITE-ProRule" id="PRU00283"/>
    </source>
</evidence>
<keyword evidence="2" id="KW-0813">Transport</keyword>
<evidence type="ECO:0000256" key="12">
    <source>
        <dbReference type="SAM" id="Coils"/>
    </source>
</evidence>
<keyword evidence="4 11" id="KW-0067">ATP-binding</keyword>
<dbReference type="PROSITE" id="PS50067">
    <property type="entry name" value="KINESIN_MOTOR_2"/>
    <property type="match status" value="1"/>
</dbReference>
<comment type="function">
    <text evidence="9">Microtubule-dependent motor protein required for mitochondrion morphology and transport of mitochondria in neuronal cells.</text>
</comment>
<keyword evidence="5 12" id="KW-0175">Coiled coil</keyword>
<protein>
    <recommendedName>
        <fullName evidence="10">Kinesin-like protein 6</fullName>
    </recommendedName>
</protein>
<sequence>MSGKTTTIQDPENMSTDPRPFAFDFSYWSHDEFKENSDGYLEPTGSKYADQTKVFDDLGRGVLDNAWKGYNCSLFAYGQTGSGKSYSMVGYGSNKGIVPIFCDELFKAVEEKRANAGADEEYQVTLGMLEIYNEQVRDLLNPKTINQKGGLKVRQDPKKGFYVEQLTSCSVNNYKEIDNKINDGTRNRTVASTSMNATSSRAHTIVAITFTQKTPNETGQSMTRTAIVNLVDLAGSERADSTGATGDRLKEGSAINQSLSSLGNVIKALADQSTGKKKVVVPYRDSVLTKLLQNALGGNSKTIMIAALSPADINYEETLSTLRFADRAKAIKTTATVNESPTDRLIRELREENARLMDMLKQGGLSPEQAAALIAGGGGGGGNSSNSEIEEMKKQLEEQVRKNQEEMENMKKTWKERAAESQVANSANMEEDNKRLANRKVVPHLWNLNEDPALTAMVVHFVNEGTSKLGNKKASPPADITLSGLSILPAHAVVTSKNGNISIKPLEKAKILVNGQRIIKDTPLHHNDRLLFGANNMYVFHHPQDEAKNLKEGKKTETPTFDSAHEEIAQKAGLMNTEGKSAEDMILQEEVVQMLQLVNEANAMSEELDKKVKFEVALISPQARGIKDGRTVVMVKMASQVNSNEWMWDKNKAINRKSLMQQIYQDFVSGEDNWDVPKEQDPFWEPADQEILVGTAHLHLMSLAHALDIEETLAITDYKGTEMGHMCVYAKPCTKDYQDLAEDDFVDEPNDQIGKNFYFILKIDNCRGLPQNIAKSRCKYKYYTDDKFTETNEMESMNPNFNFEKKYKQTPVTEQYITYLNNGSIVIEVWGRQKSDSQEGATSKGAAKPAAKQNANNTAQKKTDTKTSANDNKSKPAPAPAAAPAAAPVVKQDPKMAVELDNYKKRTNEAEGKLGSIQNQLAAKRKTGQTTITIDELEAMLGGGNGSKAGGGNVDNNRNENLGENTSKACVIQ</sequence>